<reference evidence="1" key="1">
    <citation type="submission" date="2014-09" db="EMBL/GenBank/DDBJ databases">
        <authorList>
            <person name="Magalhaes I.L.F."/>
            <person name="Oliveira U."/>
            <person name="Santos F.R."/>
            <person name="Vidigal T.H.D.A."/>
            <person name="Brescovit A.D."/>
            <person name="Santos A.J."/>
        </authorList>
    </citation>
    <scope>NUCLEOTIDE SEQUENCE</scope>
    <source>
        <tissue evidence="1">Shoot tissue taken approximately 20 cm above the soil surface</tissue>
    </source>
</reference>
<dbReference type="EMBL" id="GBRH01199571">
    <property type="protein sequence ID" value="JAD98324.1"/>
    <property type="molecule type" value="Transcribed_RNA"/>
</dbReference>
<sequence length="59" mass="6658">METLPHLSHTANHVADSSIYMNLRMDALQASNLGPGKFMRSIRFPFLHHLQLQTLPGQS</sequence>
<dbReference type="AlphaFoldDB" id="A0A0A9EC47"/>
<reference evidence="1" key="2">
    <citation type="journal article" date="2015" name="Data Brief">
        <title>Shoot transcriptome of the giant reed, Arundo donax.</title>
        <authorList>
            <person name="Barrero R.A."/>
            <person name="Guerrero F.D."/>
            <person name="Moolhuijzen P."/>
            <person name="Goolsby J.A."/>
            <person name="Tidwell J."/>
            <person name="Bellgard S.E."/>
            <person name="Bellgard M.I."/>
        </authorList>
    </citation>
    <scope>NUCLEOTIDE SEQUENCE</scope>
    <source>
        <tissue evidence="1">Shoot tissue taken approximately 20 cm above the soil surface</tissue>
    </source>
</reference>
<proteinExistence type="predicted"/>
<accession>A0A0A9EC47</accession>
<protein>
    <submittedName>
        <fullName evidence="1">Uncharacterized protein</fullName>
    </submittedName>
</protein>
<organism evidence="1">
    <name type="scientific">Arundo donax</name>
    <name type="common">Giant reed</name>
    <name type="synonym">Donax arundinaceus</name>
    <dbReference type="NCBI Taxonomy" id="35708"/>
    <lineage>
        <taxon>Eukaryota</taxon>
        <taxon>Viridiplantae</taxon>
        <taxon>Streptophyta</taxon>
        <taxon>Embryophyta</taxon>
        <taxon>Tracheophyta</taxon>
        <taxon>Spermatophyta</taxon>
        <taxon>Magnoliopsida</taxon>
        <taxon>Liliopsida</taxon>
        <taxon>Poales</taxon>
        <taxon>Poaceae</taxon>
        <taxon>PACMAD clade</taxon>
        <taxon>Arundinoideae</taxon>
        <taxon>Arundineae</taxon>
        <taxon>Arundo</taxon>
    </lineage>
</organism>
<name>A0A0A9EC47_ARUDO</name>
<evidence type="ECO:0000313" key="1">
    <source>
        <dbReference type="EMBL" id="JAD98324.1"/>
    </source>
</evidence>